<dbReference type="RefSeq" id="WP_076377788.1">
    <property type="nucleotide sequence ID" value="NZ_AP017422.1"/>
</dbReference>
<keyword evidence="5" id="KW-0442">Lipid degradation</keyword>
<dbReference type="AlphaFoldDB" id="A0A173MHV0"/>
<evidence type="ECO:0000256" key="4">
    <source>
        <dbReference type="ARBA" id="ARBA00022801"/>
    </source>
</evidence>
<dbReference type="InterPro" id="IPR051406">
    <property type="entry name" value="PLD_domain"/>
</dbReference>
<dbReference type="KEGG" id="fln:FLA_3198"/>
<name>A0A173MHV0_9BACT</name>
<sequence>MTKTKTSLTVNILRGDAKVLIACNLDKKDITNLAGFTIQCQPEGMTAYYLFNKLQFPDVNGHARVAKEPAQSSVNAPIQKFRWLHVPGGVHQLNGVIYGKYTYTVTPRYFDKGKLLPIDKQLSVTVKTVVAPFEKNNIQLGFTRGFVQSQAFVNHFGLQALFKPKDNPLLFDTTQQAGINNEGQPYSFLDEYNWSGFTARQKIFGVLEEVLKNKNLQLDVFAYDLNETDILKHFITLAGQGRIRIILDDAPLHHDTKDPKPEDEFEKAFRKADKKQLEGGKKVSSIIRGNFSRFQHNKVMLVSKGKQRTPVKVVSGSTNFSTTGMYVNSNHIIVFNDANITALYQQLFNEAWNTQTKTAEFLKSVLPTQEFVFKGKAQPYTAITFAPHTSEQALTNLNKIVDRMNAETNSILFAVMGTDPKTTGPVAPALIELNKRTNIFSCGITDSDNGLTFYKPSATTGIRVTGKPGKTLLPPPFNQEKSVGIGHQVHHKFIVCGFNTPNAVVWLGSSNLALGGEMANGDNLIEIRDKDIATVFALEALALVDHFQFRNAFPAPEKKTNTLPPTFSLSTDGKWARSYYQKNDLHCVDRELFAVATTKNNL</sequence>
<dbReference type="EC" id="3.1.4.4" evidence="3"/>
<dbReference type="GO" id="GO:0016891">
    <property type="term" value="F:RNA endonuclease activity producing 5'-phosphomonoesters, hydrolytic mechanism"/>
    <property type="evidence" value="ECO:0007669"/>
    <property type="project" value="TreeGrafter"/>
</dbReference>
<keyword evidence="6" id="KW-0443">Lipid metabolism</keyword>
<evidence type="ECO:0000256" key="2">
    <source>
        <dbReference type="ARBA" id="ARBA00008664"/>
    </source>
</evidence>
<dbReference type="Gene3D" id="3.30.870.10">
    <property type="entry name" value="Endonuclease Chain A"/>
    <property type="match status" value="2"/>
</dbReference>
<dbReference type="GO" id="GO:0004630">
    <property type="term" value="F:phospholipase D activity"/>
    <property type="evidence" value="ECO:0007669"/>
    <property type="project" value="UniProtKB-EC"/>
</dbReference>
<dbReference type="EMBL" id="FTOR01000002">
    <property type="protein sequence ID" value="SIS93780.1"/>
    <property type="molecule type" value="Genomic_DNA"/>
</dbReference>
<evidence type="ECO:0000256" key="6">
    <source>
        <dbReference type="ARBA" id="ARBA00023098"/>
    </source>
</evidence>
<dbReference type="Pfam" id="PF13091">
    <property type="entry name" value="PLDc_2"/>
    <property type="match status" value="1"/>
</dbReference>
<dbReference type="OrthoDB" id="9762009at2"/>
<accession>A0A173MHV0</accession>
<comment type="similarity">
    <text evidence="2">Belongs to the phospholipase D family.</text>
</comment>
<dbReference type="GO" id="GO:0016042">
    <property type="term" value="P:lipid catabolic process"/>
    <property type="evidence" value="ECO:0007669"/>
    <property type="project" value="UniProtKB-KW"/>
</dbReference>
<comment type="catalytic activity">
    <reaction evidence="1">
        <text>a 1,2-diacyl-sn-glycero-3-phosphocholine + H2O = a 1,2-diacyl-sn-glycero-3-phosphate + choline + H(+)</text>
        <dbReference type="Rhea" id="RHEA:14445"/>
        <dbReference type="ChEBI" id="CHEBI:15354"/>
        <dbReference type="ChEBI" id="CHEBI:15377"/>
        <dbReference type="ChEBI" id="CHEBI:15378"/>
        <dbReference type="ChEBI" id="CHEBI:57643"/>
        <dbReference type="ChEBI" id="CHEBI:58608"/>
        <dbReference type="EC" id="3.1.4.4"/>
    </reaction>
</comment>
<feature type="domain" description="Phospholipase D-like" evidence="7">
    <location>
        <begin position="213"/>
        <end position="352"/>
    </location>
</feature>
<evidence type="ECO:0000313" key="8">
    <source>
        <dbReference type="EMBL" id="SIS93780.1"/>
    </source>
</evidence>
<dbReference type="PANTHER" id="PTHR43856:SF1">
    <property type="entry name" value="MITOCHONDRIAL CARDIOLIPIN HYDROLASE"/>
    <property type="match status" value="1"/>
</dbReference>
<evidence type="ECO:0000313" key="9">
    <source>
        <dbReference type="Proteomes" id="UP000186917"/>
    </source>
</evidence>
<keyword evidence="9" id="KW-1185">Reference proteome</keyword>
<evidence type="ECO:0000256" key="5">
    <source>
        <dbReference type="ARBA" id="ARBA00022963"/>
    </source>
</evidence>
<gene>
    <name evidence="8" type="ORF">SAMN05421788_102200</name>
</gene>
<evidence type="ECO:0000256" key="1">
    <source>
        <dbReference type="ARBA" id="ARBA00000798"/>
    </source>
</evidence>
<evidence type="ECO:0000256" key="3">
    <source>
        <dbReference type="ARBA" id="ARBA00012027"/>
    </source>
</evidence>
<reference evidence="9" key="1">
    <citation type="submission" date="2017-01" db="EMBL/GenBank/DDBJ databases">
        <authorList>
            <person name="Varghese N."/>
            <person name="Submissions S."/>
        </authorList>
    </citation>
    <scope>NUCLEOTIDE SEQUENCE [LARGE SCALE GENOMIC DNA]</scope>
    <source>
        <strain evidence="9">DSM 21054</strain>
    </source>
</reference>
<proteinExistence type="inferred from homology"/>
<organism evidence="8 9">
    <name type="scientific">Filimonas lacunae</name>
    <dbReference type="NCBI Taxonomy" id="477680"/>
    <lineage>
        <taxon>Bacteria</taxon>
        <taxon>Pseudomonadati</taxon>
        <taxon>Bacteroidota</taxon>
        <taxon>Chitinophagia</taxon>
        <taxon>Chitinophagales</taxon>
        <taxon>Chitinophagaceae</taxon>
        <taxon>Filimonas</taxon>
    </lineage>
</organism>
<dbReference type="STRING" id="477680.SAMN05421788_102200"/>
<dbReference type="Proteomes" id="UP000186917">
    <property type="component" value="Unassembled WGS sequence"/>
</dbReference>
<protein>
    <recommendedName>
        <fullName evidence="3">phospholipase D</fullName>
        <ecNumber evidence="3">3.1.4.4</ecNumber>
    </recommendedName>
</protein>
<dbReference type="SUPFAM" id="SSF56024">
    <property type="entry name" value="Phospholipase D/nuclease"/>
    <property type="match status" value="1"/>
</dbReference>
<dbReference type="InterPro" id="IPR025202">
    <property type="entry name" value="PLD-like_dom"/>
</dbReference>
<keyword evidence="4" id="KW-0378">Hydrolase</keyword>
<dbReference type="PANTHER" id="PTHR43856">
    <property type="entry name" value="CARDIOLIPIN HYDROLASE"/>
    <property type="match status" value="1"/>
</dbReference>
<evidence type="ECO:0000259" key="7">
    <source>
        <dbReference type="Pfam" id="PF13091"/>
    </source>
</evidence>